<dbReference type="InterPro" id="IPR008972">
    <property type="entry name" value="Cupredoxin"/>
</dbReference>
<evidence type="ECO:0000256" key="2">
    <source>
        <dbReference type="ARBA" id="ARBA00023002"/>
    </source>
</evidence>
<dbReference type="PROSITE" id="PS00079">
    <property type="entry name" value="MULTICOPPER_OXIDASE1"/>
    <property type="match status" value="1"/>
</dbReference>
<dbReference type="EMBL" id="JAWSTH010000063">
    <property type="protein sequence ID" value="MDW5596709.1"/>
    <property type="molecule type" value="Genomic_DNA"/>
</dbReference>
<protein>
    <submittedName>
        <fullName evidence="6">Multicopper oxidase domain-containing protein</fullName>
    </submittedName>
</protein>
<feature type="domain" description="Plastocyanin-like" evidence="5">
    <location>
        <begin position="153"/>
        <end position="256"/>
    </location>
</feature>
<dbReference type="PANTHER" id="PTHR11709">
    <property type="entry name" value="MULTI-COPPER OXIDASE"/>
    <property type="match status" value="1"/>
</dbReference>
<keyword evidence="1" id="KW-0479">Metal-binding</keyword>
<dbReference type="RefSeq" id="WP_318599147.1">
    <property type="nucleotide sequence ID" value="NZ_JAWSTH010000063.1"/>
</dbReference>
<reference evidence="7" key="1">
    <citation type="submission" date="2023-07" db="EMBL/GenBank/DDBJ databases">
        <title>Conexibacter stalactiti sp. nov., isolated from stalactites in a lava cave and emended description of the genus Conexibacter.</title>
        <authorList>
            <person name="Lee S.D."/>
        </authorList>
    </citation>
    <scope>NUCLEOTIDE SEQUENCE [LARGE SCALE GENOMIC DNA]</scope>
    <source>
        <strain evidence="7">KCTC 39840</strain>
    </source>
</reference>
<dbReference type="InterPro" id="IPR011707">
    <property type="entry name" value="Cu-oxidase-like_N"/>
</dbReference>
<dbReference type="Proteomes" id="UP001284601">
    <property type="component" value="Unassembled WGS sequence"/>
</dbReference>
<dbReference type="InterPro" id="IPR033138">
    <property type="entry name" value="Cu_oxidase_CS"/>
</dbReference>
<reference evidence="6 7" key="2">
    <citation type="submission" date="2023-10" db="EMBL/GenBank/DDBJ databases">
        <authorList>
            <person name="Han X.F."/>
        </authorList>
    </citation>
    <scope>NUCLEOTIDE SEQUENCE [LARGE SCALE GENOMIC DNA]</scope>
    <source>
        <strain evidence="6 7">KCTC 39840</strain>
    </source>
</reference>
<feature type="domain" description="Plastocyanin-like" evidence="4">
    <location>
        <begin position="285"/>
        <end position="381"/>
    </location>
</feature>
<dbReference type="InterPro" id="IPR011706">
    <property type="entry name" value="Cu-oxidase_C"/>
</dbReference>
<evidence type="ECO:0000256" key="1">
    <source>
        <dbReference type="ARBA" id="ARBA00022723"/>
    </source>
</evidence>
<name>A0ABU4HU33_9ACTN</name>
<evidence type="ECO:0000313" key="7">
    <source>
        <dbReference type="Proteomes" id="UP001284601"/>
    </source>
</evidence>
<evidence type="ECO:0000313" key="6">
    <source>
        <dbReference type="EMBL" id="MDW5596709.1"/>
    </source>
</evidence>
<sequence>MRDLDAQVAAAESAQPRFAGAGAGLDRRGFLALGGSSALFCTLAATGSVGRDPKETARAVASADKAAAKVRRPRRIALDPRDRDKYPTPQPQPGGQAREYWIEARSLMWDWAPSGRDEWMGAPVPQKKRKRLFRAFVYQLFSPGFAEPIARPSIPGPTLHADVGDTLVVHVRNGDTHFNQAITMHPHGVRYTPDYDGSFFGPFTRVGGFIAPGEEFTYTWEATPDSVGVWPYHDHGPNHTLNTFRGLFGAIVIREKGVKRPDVEEIVWFHSFGPEVSGQNRVLHCINGYAYAGNTPTFRAKVGQDVAFHVIGGNNDFHTFHIHGHRWRDQGGVNYTDTPTLGPFETITARFTEDNPGRWMYHCHVMSHQDAGMTGWYIVDPA</sequence>
<proteinExistence type="predicted"/>
<dbReference type="PROSITE" id="PS51318">
    <property type="entry name" value="TAT"/>
    <property type="match status" value="1"/>
</dbReference>
<evidence type="ECO:0000259" key="5">
    <source>
        <dbReference type="Pfam" id="PF07732"/>
    </source>
</evidence>
<accession>A0ABU4HU33</accession>
<feature type="compositionally biased region" description="Basic and acidic residues" evidence="3">
    <location>
        <begin position="76"/>
        <end position="86"/>
    </location>
</feature>
<dbReference type="InterPro" id="IPR045087">
    <property type="entry name" value="Cu-oxidase_fam"/>
</dbReference>
<dbReference type="Gene3D" id="2.60.40.420">
    <property type="entry name" value="Cupredoxins - blue copper proteins"/>
    <property type="match status" value="2"/>
</dbReference>
<feature type="region of interest" description="Disordered" evidence="3">
    <location>
        <begin position="62"/>
        <end position="97"/>
    </location>
</feature>
<dbReference type="InterPro" id="IPR002355">
    <property type="entry name" value="Cu_oxidase_Cu_BS"/>
</dbReference>
<gene>
    <name evidence="6" type="ORF">R7226_20340</name>
</gene>
<dbReference type="Pfam" id="PF07732">
    <property type="entry name" value="Cu-oxidase_3"/>
    <property type="match status" value="1"/>
</dbReference>
<dbReference type="SUPFAM" id="SSF49503">
    <property type="entry name" value="Cupredoxins"/>
    <property type="match status" value="2"/>
</dbReference>
<dbReference type="PROSITE" id="PS00080">
    <property type="entry name" value="MULTICOPPER_OXIDASE2"/>
    <property type="match status" value="1"/>
</dbReference>
<dbReference type="PANTHER" id="PTHR11709:SF486">
    <property type="entry name" value="MULTICOPPER OXIDASE"/>
    <property type="match status" value="1"/>
</dbReference>
<dbReference type="InterPro" id="IPR006311">
    <property type="entry name" value="TAT_signal"/>
</dbReference>
<keyword evidence="2" id="KW-0560">Oxidoreductase</keyword>
<evidence type="ECO:0000256" key="3">
    <source>
        <dbReference type="SAM" id="MobiDB-lite"/>
    </source>
</evidence>
<organism evidence="6 7">
    <name type="scientific">Conexibacter stalactiti</name>
    <dbReference type="NCBI Taxonomy" id="1940611"/>
    <lineage>
        <taxon>Bacteria</taxon>
        <taxon>Bacillati</taxon>
        <taxon>Actinomycetota</taxon>
        <taxon>Thermoleophilia</taxon>
        <taxon>Solirubrobacterales</taxon>
        <taxon>Conexibacteraceae</taxon>
        <taxon>Conexibacter</taxon>
    </lineage>
</organism>
<comment type="caution">
    <text evidence="6">The sequence shown here is derived from an EMBL/GenBank/DDBJ whole genome shotgun (WGS) entry which is preliminary data.</text>
</comment>
<keyword evidence="7" id="KW-1185">Reference proteome</keyword>
<evidence type="ECO:0000259" key="4">
    <source>
        <dbReference type="Pfam" id="PF07731"/>
    </source>
</evidence>
<dbReference type="Pfam" id="PF07731">
    <property type="entry name" value="Cu-oxidase_2"/>
    <property type="match status" value="1"/>
</dbReference>